<dbReference type="PIRSF" id="PIRSF019169">
    <property type="entry name" value="PilM"/>
    <property type="match status" value="1"/>
</dbReference>
<name>A0A1G2HFE0_9BACT</name>
<gene>
    <name evidence="1" type="ORF">A2932_00935</name>
</gene>
<dbReference type="PANTHER" id="PTHR32432">
    <property type="entry name" value="CELL DIVISION PROTEIN FTSA-RELATED"/>
    <property type="match status" value="1"/>
</dbReference>
<dbReference type="Pfam" id="PF11104">
    <property type="entry name" value="PilM_2"/>
    <property type="match status" value="1"/>
</dbReference>
<accession>A0A1G2HFE0</accession>
<dbReference type="InterPro" id="IPR043129">
    <property type="entry name" value="ATPase_NBD"/>
</dbReference>
<dbReference type="EMBL" id="MHOI01000026">
    <property type="protein sequence ID" value="OGZ61202.1"/>
    <property type="molecule type" value="Genomic_DNA"/>
</dbReference>
<evidence type="ECO:0000313" key="1">
    <source>
        <dbReference type="EMBL" id="OGZ61202.1"/>
    </source>
</evidence>
<comment type="caution">
    <text evidence="1">The sequence shown here is derived from an EMBL/GenBank/DDBJ whole genome shotgun (WGS) entry which is preliminary data.</text>
</comment>
<dbReference type="STRING" id="1802163.A2932_00935"/>
<dbReference type="AlphaFoldDB" id="A0A1G2HFE0"/>
<evidence type="ECO:0000313" key="2">
    <source>
        <dbReference type="Proteomes" id="UP000179153"/>
    </source>
</evidence>
<dbReference type="Proteomes" id="UP000179153">
    <property type="component" value="Unassembled WGS sequence"/>
</dbReference>
<sequence length="367" mass="40295">MKFIVPKLENYFKIVPAAFGLDISDSSIKFAHISSRWGKFSLVAYGERELTEGTIKNGELKKEADFTDKIRDIFQNHKDLPHYAFVGLMEENMFIKAFQLPKMEPAAIRSEILVDAENNIPISLDKAVFDYAVLPRPSRPTGKAGRPADGKSEMVTVIFGAVRKDIVTSYTKAFDKLGISVLGFEPESFAIERSVIDKKNSDKSVLIVEIGATKTRLIVHALGSVVLTGSALFSAITATEMIMKKLKTDKAEAEELLWSGGAEIEKVLTPMGEELAKEISGYISFFNTRRERENFPFGDVSTVLLSGGGANAVGIDKLLSAELGLTVKRANPFINTPGMKNNALDKQHALRYSAALGLALRGTWGIR</sequence>
<protein>
    <recommendedName>
        <fullName evidence="3">SHS2 domain-containing protein</fullName>
    </recommendedName>
</protein>
<dbReference type="InterPro" id="IPR050696">
    <property type="entry name" value="FtsA/MreB"/>
</dbReference>
<dbReference type="Gene3D" id="3.30.420.40">
    <property type="match status" value="2"/>
</dbReference>
<organism evidence="1 2">
    <name type="scientific">Candidatus Spechtbacteria bacterium RIFCSPLOWO2_01_FULL_46_10</name>
    <dbReference type="NCBI Taxonomy" id="1802163"/>
    <lineage>
        <taxon>Bacteria</taxon>
        <taxon>Candidatus Spechtiibacteriota</taxon>
    </lineage>
</organism>
<dbReference type="Gene3D" id="3.30.1490.300">
    <property type="match status" value="1"/>
</dbReference>
<dbReference type="PANTHER" id="PTHR32432:SF3">
    <property type="entry name" value="ETHANOLAMINE UTILIZATION PROTEIN EUTJ"/>
    <property type="match status" value="1"/>
</dbReference>
<evidence type="ECO:0008006" key="3">
    <source>
        <dbReference type="Google" id="ProtNLM"/>
    </source>
</evidence>
<dbReference type="SUPFAM" id="SSF53067">
    <property type="entry name" value="Actin-like ATPase domain"/>
    <property type="match status" value="1"/>
</dbReference>
<proteinExistence type="predicted"/>
<dbReference type="InterPro" id="IPR005883">
    <property type="entry name" value="PilM"/>
</dbReference>
<reference evidence="1 2" key="1">
    <citation type="journal article" date="2016" name="Nat. Commun.">
        <title>Thousands of microbial genomes shed light on interconnected biogeochemical processes in an aquifer system.</title>
        <authorList>
            <person name="Anantharaman K."/>
            <person name="Brown C.T."/>
            <person name="Hug L.A."/>
            <person name="Sharon I."/>
            <person name="Castelle C.J."/>
            <person name="Probst A.J."/>
            <person name="Thomas B.C."/>
            <person name="Singh A."/>
            <person name="Wilkins M.J."/>
            <person name="Karaoz U."/>
            <person name="Brodie E.L."/>
            <person name="Williams K.H."/>
            <person name="Hubbard S.S."/>
            <person name="Banfield J.F."/>
        </authorList>
    </citation>
    <scope>NUCLEOTIDE SEQUENCE [LARGE SCALE GENOMIC DNA]</scope>
</reference>
<dbReference type="CDD" id="cd24049">
    <property type="entry name" value="ASKHA_NBD_PilM"/>
    <property type="match status" value="1"/>
</dbReference>